<comment type="caution">
    <text evidence="3">The sequence shown here is derived from an EMBL/GenBank/DDBJ whole genome shotgun (WGS) entry which is preliminary data.</text>
</comment>
<evidence type="ECO:0000259" key="2">
    <source>
        <dbReference type="Pfam" id="PF07693"/>
    </source>
</evidence>
<dbReference type="Pfam" id="PF07693">
    <property type="entry name" value="KAP_NTPase"/>
    <property type="match status" value="1"/>
</dbReference>
<keyword evidence="1" id="KW-0175">Coiled coil</keyword>
<feature type="domain" description="KAP NTPase" evidence="2">
    <location>
        <begin position="26"/>
        <end position="176"/>
    </location>
</feature>
<dbReference type="Proteomes" id="UP001209229">
    <property type="component" value="Unassembled WGS sequence"/>
</dbReference>
<sequence length="1069" mass="122998">MSKQQYTPSVNIIRDYDKELNYIVTPNATQIAKSIVNHYKTTGHCFNIIGSYGTGKSSFIWAMEQSLNRKKDFFYEDGNAFNNADSYDFINLVGSYSSILESLGKRFGVSNITPDNVIEGIDNYYKKIKQEGKFLIVVIDEYGKFLEYAAKNSSEESIYFIQQLAEYINLPERNIVLMTSLHQNFAQYGSGLNTKEKNEWNKVNGRFIDLTFNEPVEQLLYLAGERIKQWGFKKPSTNEVNKAILHAKIIKNASAFDIEFGNKIFPLDLSSASCLTLALQLYGQNERSLFTFLNRQGFNSLYEHAETGNRFHLGKVHDFIIENFYGFIISSSNPHKSGWDAIRIALEKIETNFNGEFDIAELIIKAIGLLNIFAPKGGKIDKNLIIDYLPQYSAEVIDSVVDQLEKKQIIRFRSYSSRYILFEGTDLDFDKELEDAKKKVTSNKNVANAIKKIYNLPYILAKSISYQLGTPRFFEYIISETPVNIRPEGELDGYINLVFSEEITAEEVQNQSASEHAILYAYFERTGKIKNLLNKIDRIEFVIQQNPDDKVALSELNKLKDATLNELSTEILTNLISGKSGVKWFSNGKNIRIRSQKELNKRLSKICQNVYSSTPLLRNELLNKHKLSAAISSARKNFFTALLDNSDKEDIGFQKDKYPAEKTIYLSLLKNTGLHKKDKDDRWGFVVPDESSPIYSLWEKSMEILNRGKIERINVKTFYDELSIAPFKLKDGLLSFWVPTFLHINQDNYALFNDKGYVPFLTKEVIEVFPKTYKDYTIKTFSVDGIKLNLLNTYRSLINKSPKEIGDRSVYIETIRPLFVFYRDLPEYTKQTKNISSEALNFRNAIHNASDPETAFFVDIPKSLGYSGIDLKNESIDLEQYLKQLKDVIRELRECEQDLINQLEQTIKKIIGAPKANFAEYKKNLEERLGQVNIEIISSTQKRLLSRILMPSSRKSEWIKGLFNSLLNKGFDKIVDEEIPVFITKFKSSFKELERLVDLHKLNKSRSNESVYSIDIIDERGKVKNENIILPVKMSSKYKESESLINELISKLSKEEQKALLVKTLQQLI</sequence>
<dbReference type="SUPFAM" id="SSF52540">
    <property type="entry name" value="P-loop containing nucleoside triphosphate hydrolases"/>
    <property type="match status" value="1"/>
</dbReference>
<organism evidence="3 4">
    <name type="scientific">Plebeiibacterium sediminum</name>
    <dbReference type="NCBI Taxonomy" id="2992112"/>
    <lineage>
        <taxon>Bacteria</taxon>
        <taxon>Pseudomonadati</taxon>
        <taxon>Bacteroidota</taxon>
        <taxon>Bacteroidia</taxon>
        <taxon>Marinilabiliales</taxon>
        <taxon>Marinilabiliaceae</taxon>
        <taxon>Plebeiibacterium</taxon>
    </lineage>
</organism>
<gene>
    <name evidence="3" type="ORF">OM075_18620</name>
</gene>
<dbReference type="Gene3D" id="3.40.50.300">
    <property type="entry name" value="P-loop containing nucleotide triphosphate hydrolases"/>
    <property type="match status" value="1"/>
</dbReference>
<evidence type="ECO:0000313" key="4">
    <source>
        <dbReference type="Proteomes" id="UP001209229"/>
    </source>
</evidence>
<dbReference type="RefSeq" id="WP_301192049.1">
    <property type="nucleotide sequence ID" value="NZ_JAPDPJ010000055.1"/>
</dbReference>
<proteinExistence type="predicted"/>
<name>A0AAE3SGH0_9BACT</name>
<dbReference type="EMBL" id="JAPDPJ010000055">
    <property type="protein sequence ID" value="MCW3788490.1"/>
    <property type="molecule type" value="Genomic_DNA"/>
</dbReference>
<dbReference type="InterPro" id="IPR027417">
    <property type="entry name" value="P-loop_NTPase"/>
</dbReference>
<evidence type="ECO:0000313" key="3">
    <source>
        <dbReference type="EMBL" id="MCW3788490.1"/>
    </source>
</evidence>
<evidence type="ECO:0000256" key="1">
    <source>
        <dbReference type="SAM" id="Coils"/>
    </source>
</evidence>
<accession>A0AAE3SGH0</accession>
<feature type="coiled-coil region" evidence="1">
    <location>
        <begin position="871"/>
        <end position="909"/>
    </location>
</feature>
<reference evidence="3" key="1">
    <citation type="submission" date="2022-10" db="EMBL/GenBank/DDBJ databases">
        <authorList>
            <person name="Yu W.X."/>
        </authorList>
    </citation>
    <scope>NUCLEOTIDE SEQUENCE</scope>
    <source>
        <strain evidence="3">AAT</strain>
    </source>
</reference>
<protein>
    <submittedName>
        <fullName evidence="3">P-loop NTPase fold protein</fullName>
    </submittedName>
</protein>
<dbReference type="AlphaFoldDB" id="A0AAE3SGH0"/>
<dbReference type="InterPro" id="IPR011646">
    <property type="entry name" value="KAP_P-loop"/>
</dbReference>
<keyword evidence="4" id="KW-1185">Reference proteome</keyword>